<dbReference type="RefSeq" id="WP_254758464.1">
    <property type="nucleotide sequence ID" value="NZ_JANCLT010000003.1"/>
</dbReference>
<sequence length="48" mass="5662">MNKLKEIWSRPAVQWTLKTLYYLGILLALVGLYGFKDTNTSTFIYNEF</sequence>
<dbReference type="AlphaFoldDB" id="A0AA42BPL4"/>
<name>A0AA42BPL4_9BACI</name>
<keyword evidence="3" id="KW-1185">Reference proteome</keyword>
<keyword evidence="1" id="KW-0472">Membrane</keyword>
<dbReference type="EMBL" id="JANCLT010000003">
    <property type="protein sequence ID" value="MCP8968561.1"/>
    <property type="molecule type" value="Genomic_DNA"/>
</dbReference>
<accession>A0AA42BPL4</accession>
<dbReference type="Pfam" id="PF12459">
    <property type="entry name" value="DltX"/>
    <property type="match status" value="1"/>
</dbReference>
<feature type="transmembrane region" description="Helical" evidence="1">
    <location>
        <begin position="12"/>
        <end position="35"/>
    </location>
</feature>
<proteinExistence type="predicted"/>
<evidence type="ECO:0000256" key="1">
    <source>
        <dbReference type="SAM" id="Phobius"/>
    </source>
</evidence>
<comment type="caution">
    <text evidence="2">The sequence shown here is derived from an EMBL/GenBank/DDBJ whole genome shotgun (WGS) entry which is preliminary data.</text>
</comment>
<keyword evidence="1" id="KW-0812">Transmembrane</keyword>
<keyword evidence="1" id="KW-1133">Transmembrane helix</keyword>
<evidence type="ECO:0000313" key="3">
    <source>
        <dbReference type="Proteomes" id="UP001156102"/>
    </source>
</evidence>
<gene>
    <name evidence="2" type="ORF">NK662_08405</name>
</gene>
<dbReference type="Proteomes" id="UP001156102">
    <property type="component" value="Unassembled WGS sequence"/>
</dbReference>
<reference evidence="2" key="1">
    <citation type="submission" date="2022-07" db="EMBL/GenBank/DDBJ databases">
        <authorList>
            <person name="Li W.-J."/>
            <person name="Deng Q.-Q."/>
        </authorList>
    </citation>
    <scope>NUCLEOTIDE SEQUENCE</scope>
    <source>
        <strain evidence="2">SYSU M60031</strain>
    </source>
</reference>
<organism evidence="2 3">
    <name type="scientific">Ectobacillus ponti</name>
    <dbReference type="NCBI Taxonomy" id="2961894"/>
    <lineage>
        <taxon>Bacteria</taxon>
        <taxon>Bacillati</taxon>
        <taxon>Bacillota</taxon>
        <taxon>Bacilli</taxon>
        <taxon>Bacillales</taxon>
        <taxon>Bacillaceae</taxon>
        <taxon>Ectobacillus</taxon>
    </lineage>
</organism>
<protein>
    <submittedName>
        <fullName evidence="2">Teichoic acid D-Ala incorporation-associated protein DltX</fullName>
    </submittedName>
</protein>
<dbReference type="InterPro" id="IPR021008">
    <property type="entry name" value="DltX"/>
</dbReference>
<evidence type="ECO:0000313" key="2">
    <source>
        <dbReference type="EMBL" id="MCP8968561.1"/>
    </source>
</evidence>